<sequence>MKQASLKEQERTSILELINNFYKKQLLYYKKNGYIFSTNKQIINIIETLTFCDVKLLLNDSLEMEILFNSESNIYAKKIIIDNVIECNEYNYFIQSPNFIHITMSNSILTFHEELQKINIQDNHKEIEEWLNEIKIFSFIQKHISSTPSRLNN</sequence>
<name>A0A9X6WMJ8_BACTU</name>
<comment type="caution">
    <text evidence="1">The sequence shown here is derived from an EMBL/GenBank/DDBJ whole genome shotgun (WGS) entry which is preliminary data.</text>
</comment>
<gene>
    <name evidence="1" type="ORF">COJ15_16890</name>
</gene>
<dbReference type="AlphaFoldDB" id="A0A9X6WMJ8"/>
<organism evidence="1 2">
    <name type="scientific">Bacillus thuringiensis</name>
    <dbReference type="NCBI Taxonomy" id="1428"/>
    <lineage>
        <taxon>Bacteria</taxon>
        <taxon>Bacillati</taxon>
        <taxon>Bacillota</taxon>
        <taxon>Bacilli</taxon>
        <taxon>Bacillales</taxon>
        <taxon>Bacillaceae</taxon>
        <taxon>Bacillus</taxon>
        <taxon>Bacillus cereus group</taxon>
    </lineage>
</organism>
<dbReference type="Proteomes" id="UP000224003">
    <property type="component" value="Unassembled WGS sequence"/>
</dbReference>
<reference evidence="1 2" key="1">
    <citation type="submission" date="2017-09" db="EMBL/GenBank/DDBJ databases">
        <title>Large-scale bioinformatics analysis of Bacillus genomes uncovers conserved roles of natural products in bacterial physiology.</title>
        <authorList>
            <consortium name="Agbiome Team Llc"/>
            <person name="Bleich R.M."/>
            <person name="Grubbs K.J."/>
            <person name="Santa Maria K.C."/>
            <person name="Allen S.E."/>
            <person name="Farag S."/>
            <person name="Shank E.A."/>
            <person name="Bowers A."/>
        </authorList>
    </citation>
    <scope>NUCLEOTIDE SEQUENCE [LARGE SCALE GENOMIC DNA]</scope>
    <source>
        <strain evidence="1 2">AFS085496</strain>
    </source>
</reference>
<dbReference type="RefSeq" id="WP_098517018.1">
    <property type="nucleotide sequence ID" value="NZ_NUVX01000029.1"/>
</dbReference>
<proteinExistence type="predicted"/>
<evidence type="ECO:0000313" key="1">
    <source>
        <dbReference type="EMBL" id="PFJ38874.1"/>
    </source>
</evidence>
<evidence type="ECO:0000313" key="2">
    <source>
        <dbReference type="Proteomes" id="UP000224003"/>
    </source>
</evidence>
<dbReference type="EMBL" id="NUVX01000029">
    <property type="protein sequence ID" value="PFJ38874.1"/>
    <property type="molecule type" value="Genomic_DNA"/>
</dbReference>
<protein>
    <submittedName>
        <fullName evidence="1">Uncharacterized protein</fullName>
    </submittedName>
</protein>
<accession>A0A9X6WMJ8</accession>